<name>A0A368T5W0_9ACTN</name>
<dbReference type="SUPFAM" id="SSF52266">
    <property type="entry name" value="SGNH hydrolase"/>
    <property type="match status" value="1"/>
</dbReference>
<dbReference type="InterPro" id="IPR013830">
    <property type="entry name" value="SGNH_hydro"/>
</dbReference>
<dbReference type="Pfam" id="PF13472">
    <property type="entry name" value="Lipase_GDSL_2"/>
    <property type="match status" value="1"/>
</dbReference>
<reference evidence="2 3" key="1">
    <citation type="submission" date="2018-04" db="EMBL/GenBank/DDBJ databases">
        <title>Novel actinobacteria from marine sediment.</title>
        <authorList>
            <person name="Ng Z.Y."/>
            <person name="Tan G.Y.A."/>
        </authorList>
    </citation>
    <scope>NUCLEOTIDE SEQUENCE [LARGE SCALE GENOMIC DNA]</scope>
    <source>
        <strain evidence="2 3">TPS81</strain>
    </source>
</reference>
<feature type="domain" description="SGNH hydrolase-type esterase" evidence="1">
    <location>
        <begin position="19"/>
        <end position="197"/>
    </location>
</feature>
<dbReference type="CDD" id="cd01832">
    <property type="entry name" value="SGNH_hydrolase_like_1"/>
    <property type="match status" value="1"/>
</dbReference>
<proteinExistence type="predicted"/>
<comment type="caution">
    <text evidence="2">The sequence shown here is derived from an EMBL/GenBank/DDBJ whole genome shotgun (WGS) entry which is preliminary data.</text>
</comment>
<keyword evidence="3" id="KW-1185">Reference proteome</keyword>
<evidence type="ECO:0000313" key="3">
    <source>
        <dbReference type="Proteomes" id="UP000253318"/>
    </source>
</evidence>
<dbReference type="Gene3D" id="3.40.50.1110">
    <property type="entry name" value="SGNH hydrolase"/>
    <property type="match status" value="1"/>
</dbReference>
<protein>
    <submittedName>
        <fullName evidence="2">SGNH hydrolase</fullName>
    </submittedName>
</protein>
<dbReference type="InterPro" id="IPR053140">
    <property type="entry name" value="GDSL_Rv0518-like"/>
</dbReference>
<accession>A0A368T5W0</accession>
<sequence>MTDFHGGLDLTQDVISYVALGDSFTEGLNDPVPDDSGAARGRFRGWADRVAEHLADRVPEVRYANLAVRGKLIRQITAEQLPRAVELHPDLVTLCAGGNDIIRPGGDPDQVAAVFEAAVARLAGTGAAVVVFTGFDTGFQPVMRHLRGKVATYNMHVRAIADQYGCAVVDLWSMRVLQDRRAWSADRLHLSSEGHRRLALRVCEVLGVAAEGDWRQPWPEELPRDWRLARQEDLHWAREYLVPWIGRRLTGRSSGDGRAPKRPNLERLR</sequence>
<dbReference type="EMBL" id="QEIN01000074">
    <property type="protein sequence ID" value="RCV59004.1"/>
    <property type="molecule type" value="Genomic_DNA"/>
</dbReference>
<organism evidence="2 3">
    <name type="scientific">Marinitenerispora sediminis</name>
    <dbReference type="NCBI Taxonomy" id="1931232"/>
    <lineage>
        <taxon>Bacteria</taxon>
        <taxon>Bacillati</taxon>
        <taxon>Actinomycetota</taxon>
        <taxon>Actinomycetes</taxon>
        <taxon>Streptosporangiales</taxon>
        <taxon>Nocardiopsidaceae</taxon>
        <taxon>Marinitenerispora</taxon>
    </lineage>
</organism>
<dbReference type="Proteomes" id="UP000253318">
    <property type="component" value="Unassembled WGS sequence"/>
</dbReference>
<dbReference type="PANTHER" id="PTHR43784">
    <property type="entry name" value="GDSL-LIKE LIPASE/ACYLHYDROLASE, PUTATIVE (AFU_ORTHOLOGUE AFUA_2G00820)-RELATED"/>
    <property type="match status" value="1"/>
</dbReference>
<dbReference type="PANTHER" id="PTHR43784:SF2">
    <property type="entry name" value="GDSL-LIKE LIPASE_ACYLHYDROLASE, PUTATIVE (AFU_ORTHOLOGUE AFUA_2G00820)-RELATED"/>
    <property type="match status" value="1"/>
</dbReference>
<gene>
    <name evidence="2" type="ORF">DEF24_11415</name>
</gene>
<dbReference type="GO" id="GO:0016787">
    <property type="term" value="F:hydrolase activity"/>
    <property type="evidence" value="ECO:0007669"/>
    <property type="project" value="UniProtKB-KW"/>
</dbReference>
<keyword evidence="2" id="KW-0378">Hydrolase</keyword>
<dbReference type="AlphaFoldDB" id="A0A368T5W0"/>
<evidence type="ECO:0000259" key="1">
    <source>
        <dbReference type="Pfam" id="PF13472"/>
    </source>
</evidence>
<evidence type="ECO:0000313" key="2">
    <source>
        <dbReference type="EMBL" id="RCV59004.1"/>
    </source>
</evidence>
<dbReference type="OrthoDB" id="3465773at2"/>
<dbReference type="RefSeq" id="WP_114398451.1">
    <property type="nucleotide sequence ID" value="NZ_QEIM01000074.1"/>
</dbReference>
<dbReference type="InterPro" id="IPR036514">
    <property type="entry name" value="SGNH_hydro_sf"/>
</dbReference>